<evidence type="ECO:0000256" key="1">
    <source>
        <dbReference type="SAM" id="Phobius"/>
    </source>
</evidence>
<accession>A0A1M7T0S2</accession>
<feature type="transmembrane region" description="Helical" evidence="1">
    <location>
        <begin position="179"/>
        <end position="196"/>
    </location>
</feature>
<protein>
    <recommendedName>
        <fullName evidence="4">EpsG family protein</fullName>
    </recommendedName>
</protein>
<name>A0A1M7T0S2_9FIRM</name>
<gene>
    <name evidence="2" type="ORF">SAMN02745247_02792</name>
</gene>
<feature type="transmembrane region" description="Helical" evidence="1">
    <location>
        <begin position="288"/>
        <end position="307"/>
    </location>
</feature>
<reference evidence="2 3" key="1">
    <citation type="submission" date="2016-12" db="EMBL/GenBank/DDBJ databases">
        <authorList>
            <person name="Song W.-J."/>
            <person name="Kurnit D.M."/>
        </authorList>
    </citation>
    <scope>NUCLEOTIDE SEQUENCE [LARGE SCALE GENOMIC DNA]</scope>
    <source>
        <strain evidence="2 3">DSM 14810</strain>
    </source>
</reference>
<keyword evidence="1" id="KW-1133">Transmembrane helix</keyword>
<evidence type="ECO:0000313" key="2">
    <source>
        <dbReference type="EMBL" id="SHN64336.1"/>
    </source>
</evidence>
<evidence type="ECO:0008006" key="4">
    <source>
        <dbReference type="Google" id="ProtNLM"/>
    </source>
</evidence>
<organism evidence="2 3">
    <name type="scientific">Butyrivibrio hungatei DSM 14810</name>
    <dbReference type="NCBI Taxonomy" id="1121132"/>
    <lineage>
        <taxon>Bacteria</taxon>
        <taxon>Bacillati</taxon>
        <taxon>Bacillota</taxon>
        <taxon>Clostridia</taxon>
        <taxon>Lachnospirales</taxon>
        <taxon>Lachnospiraceae</taxon>
        <taxon>Butyrivibrio</taxon>
    </lineage>
</organism>
<feature type="transmembrane region" description="Helical" evidence="1">
    <location>
        <begin position="262"/>
        <end position="281"/>
    </location>
</feature>
<feature type="transmembrane region" description="Helical" evidence="1">
    <location>
        <begin position="431"/>
        <end position="457"/>
    </location>
</feature>
<evidence type="ECO:0000313" key="3">
    <source>
        <dbReference type="Proteomes" id="UP000184097"/>
    </source>
</evidence>
<feature type="transmembrane region" description="Helical" evidence="1">
    <location>
        <begin position="341"/>
        <end position="363"/>
    </location>
</feature>
<proteinExistence type="predicted"/>
<feature type="transmembrane region" description="Helical" evidence="1">
    <location>
        <begin position="370"/>
        <end position="388"/>
    </location>
</feature>
<feature type="transmembrane region" description="Helical" evidence="1">
    <location>
        <begin position="69"/>
        <end position="96"/>
    </location>
</feature>
<dbReference type="Proteomes" id="UP000184097">
    <property type="component" value="Unassembled WGS sequence"/>
</dbReference>
<feature type="transmembrane region" description="Helical" evidence="1">
    <location>
        <begin position="108"/>
        <end position="125"/>
    </location>
</feature>
<keyword evidence="1" id="KW-0472">Membrane</keyword>
<dbReference type="AlphaFoldDB" id="A0A1M7T0S2"/>
<feature type="transmembrane region" description="Helical" evidence="1">
    <location>
        <begin position="12"/>
        <end position="31"/>
    </location>
</feature>
<keyword evidence="1" id="KW-0812">Transmembrane</keyword>
<dbReference type="EMBL" id="FRDH01000013">
    <property type="protein sequence ID" value="SHN64336.1"/>
    <property type="molecule type" value="Genomic_DNA"/>
</dbReference>
<feature type="transmembrane region" description="Helical" evidence="1">
    <location>
        <begin position="400"/>
        <end position="419"/>
    </location>
</feature>
<sequence>MDVIKKRDNLKYILIYGALIGLYQIVMKEYYGDTLAYFARAIQDMNMSSLLAELYIRYMSWTSRILIELPLFILAHGMHMVLFGIANWLVHIMLLLSLMRLTDYKHNRVLTCLMLMYPVALMAGSGWMTAYITYFWPLSFGITAMVSLKKMFDGAKVGIIEGVFYLLCLIFAVDLEVCAVFYTCILATFCFLMFWDKKFSSKYVVYTALQLVMCTCGIVFALTCPGNEARKISNITFWFPNYTSFTVIDKAVLGVNSAFINLYTHDVFWFVLCFVVCALTLAKNKDNIILMIEGVVPFTFIIFWNILKNFVYGYYPEIVDLFEAFDKNKYVDSTNYNSPAVYIPFVIYMFLIVMLLLSILNLFNDERKGFLACAIIVSGIISRLTLGFSPTVFTSGKRTFIFADFAIIFVLLLMAEAFVPEIKKDNEKVLVLCRSLMVIATGFVVLANFVAVCSVYLY</sequence>
<dbReference type="RefSeq" id="WP_072705343.1">
    <property type="nucleotide sequence ID" value="NZ_FRDH01000013.1"/>
</dbReference>
<feature type="transmembrane region" description="Helical" evidence="1">
    <location>
        <begin position="155"/>
        <end position="173"/>
    </location>
</feature>